<keyword evidence="3" id="KW-0808">Transferase</keyword>
<keyword evidence="2" id="KW-0328">Glycosyltransferase</keyword>
<dbReference type="CDD" id="cd03784">
    <property type="entry name" value="GT1_Gtf-like"/>
    <property type="match status" value="1"/>
</dbReference>
<dbReference type="GO" id="GO:0008194">
    <property type="term" value="F:UDP-glycosyltransferase activity"/>
    <property type="evidence" value="ECO:0007669"/>
    <property type="project" value="InterPro"/>
</dbReference>
<dbReference type="Gene3D" id="3.40.50.2000">
    <property type="entry name" value="Glycogen Phosphorylase B"/>
    <property type="match status" value="1"/>
</dbReference>
<dbReference type="InterPro" id="IPR002213">
    <property type="entry name" value="UDP_glucos_trans"/>
</dbReference>
<organism evidence="4 6">
    <name type="scientific">Didymodactylos carnosus</name>
    <dbReference type="NCBI Taxonomy" id="1234261"/>
    <lineage>
        <taxon>Eukaryota</taxon>
        <taxon>Metazoa</taxon>
        <taxon>Spiralia</taxon>
        <taxon>Gnathifera</taxon>
        <taxon>Rotifera</taxon>
        <taxon>Eurotatoria</taxon>
        <taxon>Bdelloidea</taxon>
        <taxon>Philodinida</taxon>
        <taxon>Philodinidae</taxon>
        <taxon>Didymodactylos</taxon>
    </lineage>
</organism>
<dbReference type="Pfam" id="PF00201">
    <property type="entry name" value="UDPGT"/>
    <property type="match status" value="1"/>
</dbReference>
<evidence type="ECO:0000256" key="3">
    <source>
        <dbReference type="ARBA" id="ARBA00022679"/>
    </source>
</evidence>
<evidence type="ECO:0008006" key="7">
    <source>
        <dbReference type="Google" id="ProtNLM"/>
    </source>
</evidence>
<evidence type="ECO:0000256" key="1">
    <source>
        <dbReference type="ARBA" id="ARBA00009995"/>
    </source>
</evidence>
<evidence type="ECO:0000313" key="5">
    <source>
        <dbReference type="EMBL" id="CAF4384250.1"/>
    </source>
</evidence>
<evidence type="ECO:0000313" key="4">
    <source>
        <dbReference type="EMBL" id="CAF1525312.1"/>
    </source>
</evidence>
<gene>
    <name evidence="4" type="ORF">GPM918_LOCUS37747</name>
    <name evidence="5" type="ORF">SRO942_LOCUS38523</name>
</gene>
<dbReference type="InterPro" id="IPR050271">
    <property type="entry name" value="UDP-glycosyltransferase"/>
</dbReference>
<comment type="similarity">
    <text evidence="1">Belongs to the UDP-glycosyltransferase family.</text>
</comment>
<sequence length="427" mass="48811">MLKNHVEKNNLGFIGIDKCDWMNDLKEVRQQIESSTTFISGIELFMNWSTEAYPHMYTEAVKAIQDRKLTNIDIGIIDIATRAGSDICETLNISCIINNPDILAALRWFVLPPADYNPVSFLNNEMRIFGTSTFRRALLPVIRNYFTLKIWFTFDSRLNELRKSVGLLKPRSSLTSYSSRVIIVNTAFGIEYNRPLPSNVHLTGPMFDMARPREEFLNELSAEDRQWIEFDSRPVIYVSTGTLVSFTKEQVDKLMTSLASDKFRVIWRIVDNAVRSTNIPKSIRIVDWLSSTRGHLAHENVKVFISHCAVNSAYESIWLGTPIICLPFFADQLDVGNQIHHAGVGILLDKFKFTSDQLTSSIYSLLNDRNYSMNIKRIQALIKLHGGVERAVNIIETVAEFGSDIFILFGFYSFIFQQEYANILFIG</sequence>
<proteinExistence type="inferred from homology"/>
<dbReference type="Proteomes" id="UP000681722">
    <property type="component" value="Unassembled WGS sequence"/>
</dbReference>
<keyword evidence="6" id="KW-1185">Reference proteome</keyword>
<dbReference type="EMBL" id="CAJNOQ010024241">
    <property type="protein sequence ID" value="CAF1525312.1"/>
    <property type="molecule type" value="Genomic_DNA"/>
</dbReference>
<comment type="caution">
    <text evidence="4">The sequence shown here is derived from an EMBL/GenBank/DDBJ whole genome shotgun (WGS) entry which is preliminary data.</text>
</comment>
<dbReference type="SUPFAM" id="SSF53756">
    <property type="entry name" value="UDP-Glycosyltransferase/glycogen phosphorylase"/>
    <property type="match status" value="1"/>
</dbReference>
<evidence type="ECO:0000313" key="6">
    <source>
        <dbReference type="Proteomes" id="UP000663829"/>
    </source>
</evidence>
<dbReference type="AlphaFoldDB" id="A0A815UWA5"/>
<dbReference type="PANTHER" id="PTHR48043:SF145">
    <property type="entry name" value="FI06409P-RELATED"/>
    <property type="match status" value="1"/>
</dbReference>
<reference evidence="4" key="1">
    <citation type="submission" date="2021-02" db="EMBL/GenBank/DDBJ databases">
        <authorList>
            <person name="Nowell W R."/>
        </authorList>
    </citation>
    <scope>NUCLEOTIDE SEQUENCE</scope>
</reference>
<protein>
    <recommendedName>
        <fullName evidence="7">UDP-glucuronosyltransferase</fullName>
    </recommendedName>
</protein>
<accession>A0A815UWA5</accession>
<name>A0A815UWA5_9BILA</name>
<dbReference type="EMBL" id="CAJOBC010089800">
    <property type="protein sequence ID" value="CAF4384250.1"/>
    <property type="molecule type" value="Genomic_DNA"/>
</dbReference>
<dbReference type="PANTHER" id="PTHR48043">
    <property type="entry name" value="EG:EG0003.4 PROTEIN-RELATED"/>
    <property type="match status" value="1"/>
</dbReference>
<dbReference type="OrthoDB" id="5835829at2759"/>
<evidence type="ECO:0000256" key="2">
    <source>
        <dbReference type="ARBA" id="ARBA00022676"/>
    </source>
</evidence>
<dbReference type="Proteomes" id="UP000663829">
    <property type="component" value="Unassembled WGS sequence"/>
</dbReference>